<accession>A0A1H3EQ88</accession>
<protein>
    <submittedName>
        <fullName evidence="2">Dihydrofolate reductase</fullName>
    </submittedName>
</protein>
<evidence type="ECO:0000313" key="3">
    <source>
        <dbReference type="Proteomes" id="UP000199529"/>
    </source>
</evidence>
<name>A0A1H3EQ88_9PSEU</name>
<dbReference type="AlphaFoldDB" id="A0A1H3EQ88"/>
<dbReference type="Gene3D" id="3.40.430.10">
    <property type="entry name" value="Dihydrofolate Reductase, subunit A"/>
    <property type="match status" value="1"/>
</dbReference>
<dbReference type="STRING" id="418495.SAMN05216215_1015121"/>
<dbReference type="Proteomes" id="UP000199529">
    <property type="component" value="Unassembled WGS sequence"/>
</dbReference>
<dbReference type="SUPFAM" id="SSF53597">
    <property type="entry name" value="Dihydrofolate reductase-like"/>
    <property type="match status" value="1"/>
</dbReference>
<proteinExistence type="predicted"/>
<sequence length="196" mass="21605">MPETSRRVVAWVTMSMDGYTSGVEGPAHDAWLYEHVKHEASAAHFEGIWRGVSTVLLGRTNYEGFYSVWPGITRDPATDPRNRDLGEFLDTVEKVVFSRTLETADWENSRVARDLEAEVKKLREAPGKDILVANSASIIQALLRADLIDDLRFVVVPALLGGGLRLFEAGIPASNWSLAQTTVLPDGAIGVHYTRA</sequence>
<dbReference type="PANTHER" id="PTHR38011:SF11">
    <property type="entry name" value="2,5-DIAMINO-6-RIBOSYLAMINO-4(3H)-PYRIMIDINONE 5'-PHOSPHATE REDUCTASE"/>
    <property type="match status" value="1"/>
</dbReference>
<gene>
    <name evidence="2" type="ORF">SAMN05216215_1015121</name>
</gene>
<dbReference type="EMBL" id="FNOK01000015">
    <property type="protein sequence ID" value="SDX80912.1"/>
    <property type="molecule type" value="Genomic_DNA"/>
</dbReference>
<dbReference type="RefSeq" id="WP_093266810.1">
    <property type="nucleotide sequence ID" value="NZ_FNOK01000015.1"/>
</dbReference>
<dbReference type="OrthoDB" id="8419056at2"/>
<organism evidence="2 3">
    <name type="scientific">Saccharopolyspora shandongensis</name>
    <dbReference type="NCBI Taxonomy" id="418495"/>
    <lineage>
        <taxon>Bacteria</taxon>
        <taxon>Bacillati</taxon>
        <taxon>Actinomycetota</taxon>
        <taxon>Actinomycetes</taxon>
        <taxon>Pseudonocardiales</taxon>
        <taxon>Pseudonocardiaceae</taxon>
        <taxon>Saccharopolyspora</taxon>
    </lineage>
</organism>
<dbReference type="GO" id="GO:0008703">
    <property type="term" value="F:5-amino-6-(5-phosphoribosylamino)uracil reductase activity"/>
    <property type="evidence" value="ECO:0007669"/>
    <property type="project" value="InterPro"/>
</dbReference>
<feature type="domain" description="Bacterial bifunctional deaminase-reductase C-terminal" evidence="1">
    <location>
        <begin position="8"/>
        <end position="187"/>
    </location>
</feature>
<dbReference type="PANTHER" id="PTHR38011">
    <property type="entry name" value="DIHYDROFOLATE REDUCTASE FAMILY PROTEIN (AFU_ORTHOLOGUE AFUA_8G06820)"/>
    <property type="match status" value="1"/>
</dbReference>
<dbReference type="Pfam" id="PF01872">
    <property type="entry name" value="RibD_C"/>
    <property type="match status" value="1"/>
</dbReference>
<evidence type="ECO:0000259" key="1">
    <source>
        <dbReference type="Pfam" id="PF01872"/>
    </source>
</evidence>
<dbReference type="InterPro" id="IPR024072">
    <property type="entry name" value="DHFR-like_dom_sf"/>
</dbReference>
<dbReference type="GO" id="GO:0009231">
    <property type="term" value="P:riboflavin biosynthetic process"/>
    <property type="evidence" value="ECO:0007669"/>
    <property type="project" value="InterPro"/>
</dbReference>
<evidence type="ECO:0000313" key="2">
    <source>
        <dbReference type="EMBL" id="SDX80912.1"/>
    </source>
</evidence>
<dbReference type="InterPro" id="IPR002734">
    <property type="entry name" value="RibDG_C"/>
</dbReference>
<reference evidence="3" key="1">
    <citation type="submission" date="2016-10" db="EMBL/GenBank/DDBJ databases">
        <authorList>
            <person name="Varghese N."/>
            <person name="Submissions S."/>
        </authorList>
    </citation>
    <scope>NUCLEOTIDE SEQUENCE [LARGE SCALE GENOMIC DNA]</scope>
    <source>
        <strain evidence="3">CGMCC 4.3530</strain>
    </source>
</reference>
<dbReference type="InterPro" id="IPR050765">
    <property type="entry name" value="Riboflavin_Biosynth_HTPR"/>
</dbReference>
<keyword evidence="3" id="KW-1185">Reference proteome</keyword>